<comment type="caution">
    <text evidence="15">The sequence shown here is derived from an EMBL/GenBank/DDBJ whole genome shotgun (WGS) entry which is preliminary data.</text>
</comment>
<keyword evidence="4 12" id="KW-0812">Transmembrane</keyword>
<feature type="transmembrane region" description="Helical" evidence="12">
    <location>
        <begin position="520"/>
        <end position="538"/>
    </location>
</feature>
<feature type="transmembrane region" description="Helical" evidence="12">
    <location>
        <begin position="418"/>
        <end position="439"/>
    </location>
</feature>
<dbReference type="CDD" id="cd18599">
    <property type="entry name" value="ABC_6TM_MRP5_8_9_D2"/>
    <property type="match status" value="1"/>
</dbReference>
<keyword evidence="5" id="KW-0677">Repeat</keyword>
<dbReference type="SMART" id="SM00382">
    <property type="entry name" value="AAA"/>
    <property type="match status" value="2"/>
</dbReference>
<proteinExistence type="inferred from homology"/>
<evidence type="ECO:0000256" key="9">
    <source>
        <dbReference type="ARBA" id="ARBA00023136"/>
    </source>
</evidence>
<dbReference type="SUPFAM" id="SSF90123">
    <property type="entry name" value="ABC transporter transmembrane region"/>
    <property type="match status" value="1"/>
</dbReference>
<dbReference type="PANTHER" id="PTHR24223">
    <property type="entry name" value="ATP-BINDING CASSETTE SUB-FAMILY C"/>
    <property type="match status" value="1"/>
</dbReference>
<evidence type="ECO:0000256" key="11">
    <source>
        <dbReference type="SAM" id="MobiDB-lite"/>
    </source>
</evidence>
<comment type="subcellular location">
    <subcellularLocation>
        <location evidence="1">Endomembrane system</location>
        <topology evidence="1">Multi-pass membrane protein</topology>
    </subcellularLocation>
</comment>
<dbReference type="CDD" id="cd03244">
    <property type="entry name" value="ABCC_MRP_domain2"/>
    <property type="match status" value="1"/>
</dbReference>
<keyword evidence="16" id="KW-1185">Reference proteome</keyword>
<dbReference type="PROSITE" id="PS50893">
    <property type="entry name" value="ABC_TRANSPORTER_2"/>
    <property type="match status" value="2"/>
</dbReference>
<protein>
    <submittedName>
        <fullName evidence="15">ABC protein, subfamily ABCC</fullName>
    </submittedName>
</protein>
<dbReference type="InterPro" id="IPR017871">
    <property type="entry name" value="ABC_transporter-like_CS"/>
</dbReference>
<dbReference type="Pfam" id="PF00664">
    <property type="entry name" value="ABC_membrane"/>
    <property type="match status" value="1"/>
</dbReference>
<feature type="transmembrane region" description="Helical" evidence="12">
    <location>
        <begin position="495"/>
        <end position="514"/>
    </location>
</feature>
<dbReference type="Gene3D" id="3.40.50.300">
    <property type="entry name" value="P-loop containing nucleotide triphosphate hydrolases"/>
    <property type="match status" value="2"/>
</dbReference>
<comment type="similarity">
    <text evidence="2">Belongs to the ABC transporter superfamily. ABCC family. Conjugate transporter (TC 3.A.1.208) subfamily.</text>
</comment>
<dbReference type="PROSITE" id="PS50929">
    <property type="entry name" value="ABC_TM1F"/>
    <property type="match status" value="1"/>
</dbReference>
<reference evidence="15 16" key="1">
    <citation type="submission" date="2018-04" db="EMBL/GenBank/DDBJ databases">
        <authorList>
            <person name="Zhang X."/>
            <person name="Yuan J."/>
            <person name="Li F."/>
            <person name="Xiang J."/>
        </authorList>
    </citation>
    <scope>NUCLEOTIDE SEQUENCE [LARGE SCALE GENOMIC DNA]</scope>
    <source>
        <tissue evidence="15">Muscle</tissue>
    </source>
</reference>
<evidence type="ECO:0000256" key="1">
    <source>
        <dbReference type="ARBA" id="ARBA00004127"/>
    </source>
</evidence>
<dbReference type="SUPFAM" id="SSF52540">
    <property type="entry name" value="P-loop containing nucleoside triphosphate hydrolases"/>
    <property type="match status" value="2"/>
</dbReference>
<dbReference type="STRING" id="6689.A0A423TUT2"/>
<evidence type="ECO:0000256" key="12">
    <source>
        <dbReference type="SAM" id="Phobius"/>
    </source>
</evidence>
<evidence type="ECO:0000313" key="16">
    <source>
        <dbReference type="Proteomes" id="UP000283509"/>
    </source>
</evidence>
<dbReference type="InterPro" id="IPR003593">
    <property type="entry name" value="AAA+_ATPase"/>
</dbReference>
<dbReference type="EMBL" id="QCYY01001139">
    <property type="protein sequence ID" value="ROT80233.1"/>
    <property type="molecule type" value="Genomic_DNA"/>
</dbReference>
<dbReference type="InterPro" id="IPR050173">
    <property type="entry name" value="ABC_transporter_C-like"/>
</dbReference>
<dbReference type="InterPro" id="IPR027417">
    <property type="entry name" value="P-loop_NTPase"/>
</dbReference>
<evidence type="ECO:0000256" key="7">
    <source>
        <dbReference type="ARBA" id="ARBA00022840"/>
    </source>
</evidence>
<accession>A0A423TUT2</accession>
<dbReference type="Gene3D" id="1.20.1560.10">
    <property type="entry name" value="ABC transporter type 1, transmembrane domain"/>
    <property type="match status" value="1"/>
</dbReference>
<evidence type="ECO:0000256" key="6">
    <source>
        <dbReference type="ARBA" id="ARBA00022741"/>
    </source>
</evidence>
<dbReference type="GO" id="GO:0140359">
    <property type="term" value="F:ABC-type transporter activity"/>
    <property type="evidence" value="ECO:0007669"/>
    <property type="project" value="InterPro"/>
</dbReference>
<dbReference type="Proteomes" id="UP000283509">
    <property type="component" value="Unassembled WGS sequence"/>
</dbReference>
<feature type="compositionally biased region" description="Polar residues" evidence="11">
    <location>
        <begin position="298"/>
        <end position="313"/>
    </location>
</feature>
<gene>
    <name evidence="15" type="ORF">C7M84_001032</name>
</gene>
<evidence type="ECO:0000256" key="10">
    <source>
        <dbReference type="ARBA" id="ARBA00023180"/>
    </source>
</evidence>
<feature type="domain" description="ABC transporter" evidence="13">
    <location>
        <begin position="695"/>
        <end position="929"/>
    </location>
</feature>
<dbReference type="FunFam" id="3.40.50.300:FF:000997">
    <property type="entry name" value="Multidrug resistance-associated protein 1"/>
    <property type="match status" value="1"/>
</dbReference>
<reference evidence="15 16" key="2">
    <citation type="submission" date="2019-01" db="EMBL/GenBank/DDBJ databases">
        <title>The decoding of complex shrimp genome reveals the adaptation for benthos swimmer, frequently molting mechanism and breeding impact on genome.</title>
        <authorList>
            <person name="Sun Y."/>
            <person name="Gao Y."/>
            <person name="Yu Y."/>
        </authorList>
    </citation>
    <scope>NUCLEOTIDE SEQUENCE [LARGE SCALE GENOMIC DNA]</scope>
    <source>
        <tissue evidence="15">Muscle</tissue>
    </source>
</reference>
<feature type="domain" description="ABC transporter" evidence="13">
    <location>
        <begin position="49"/>
        <end position="272"/>
    </location>
</feature>
<evidence type="ECO:0000256" key="4">
    <source>
        <dbReference type="ARBA" id="ARBA00022692"/>
    </source>
</evidence>
<name>A0A423TUT2_PENVA</name>
<keyword evidence="10" id="KW-0325">Glycoprotein</keyword>
<feature type="compositionally biased region" description="Basic and acidic residues" evidence="11">
    <location>
        <begin position="314"/>
        <end position="333"/>
    </location>
</feature>
<dbReference type="GO" id="GO:0016887">
    <property type="term" value="F:ATP hydrolysis activity"/>
    <property type="evidence" value="ECO:0007669"/>
    <property type="project" value="InterPro"/>
</dbReference>
<organism evidence="15 16">
    <name type="scientific">Penaeus vannamei</name>
    <name type="common">Whiteleg shrimp</name>
    <name type="synonym">Litopenaeus vannamei</name>
    <dbReference type="NCBI Taxonomy" id="6689"/>
    <lineage>
        <taxon>Eukaryota</taxon>
        <taxon>Metazoa</taxon>
        <taxon>Ecdysozoa</taxon>
        <taxon>Arthropoda</taxon>
        <taxon>Crustacea</taxon>
        <taxon>Multicrustacea</taxon>
        <taxon>Malacostraca</taxon>
        <taxon>Eumalacostraca</taxon>
        <taxon>Eucarida</taxon>
        <taxon>Decapoda</taxon>
        <taxon>Dendrobranchiata</taxon>
        <taxon>Penaeoidea</taxon>
        <taxon>Penaeidae</taxon>
        <taxon>Penaeus</taxon>
    </lineage>
</organism>
<dbReference type="CDD" id="cd03250">
    <property type="entry name" value="ABCC_MRP_domain1"/>
    <property type="match status" value="1"/>
</dbReference>
<evidence type="ECO:0000256" key="2">
    <source>
        <dbReference type="ARBA" id="ARBA00009726"/>
    </source>
</evidence>
<feature type="transmembrane region" description="Helical" evidence="12">
    <location>
        <begin position="358"/>
        <end position="382"/>
    </location>
</feature>
<dbReference type="FunFam" id="1.20.1560.10:FF:000015">
    <property type="entry name" value="multidrug resistance-associated protein 5 isoform X1"/>
    <property type="match status" value="1"/>
</dbReference>
<sequence>MDELEPYLKTPQDPDTAVVLDQATLAWDAVSSFKKKKNKKRRNKKDGITPADQLMPKVVDLKHIDVLFDLCLSIKKGELIAVCGGVGAGKSSFISALLGHMRLQSGQVYLQGTCAYVGQQAWIMNASFRENILMGEAFDAKRYYRVIYACNLTQDVGAMPAGDFTEIGERGINLSGGQKQRLSLARALYANRDIYLLDDPLSAVDAHVGSHIFQWVIKGALRNKTTVFVTHQLQYLPLCDRVVYLREGNIAELGTHSSLVEDNKEYAGLYRTHMETVENKEKESKTEETDAGGRQRQDSVISGGSSINGYQKNSPEKSPVKEVKKKPEDGQLITEEKLEKGDIPLSTYNWYIKAAGGYIISTLVILTFAANVGSTAFSSWWLSMWLSAGSGNTEVVVGNGTVISDNIADNPDLFMYQTVYGCLILVILGTSLIRGFAFMKTTLKASSSMHDQVFVKVFRSPMSFFDTTPSGRIINIFSRDMDEVDVRVPMTMETFLQNIWLITSSLVFVCLVFPHFLPFLVVLAILFLFIRSIFRIGIRDFKRMENVSRSPMYSHVSTTVNGLATINAYGKQEMFTKKFMVLFDENTCVFFLFNCAMRWLAIRLDLLALLVMSITAILSLILRGSVEASFAGLALAYAAQLSGIFQYTVRLSTETEARFTSVQRISNYTKCLASEAPAIIESKRPDSNWPKYGRISYRNVQLKYRPDTPLVLKGITFDIDSLEKIGVVGRTGSGKSSLGVALFRLVELAGGSVRIDGVDISVLGLEDLRSRLSIIPQDPVLFIGTVRYNLDPFEKYTDEAVWSALEQTYMKEKIANLPLKLNAPVIENGENFSVGERQLMCMARALLRNNKILFLDEATAAIDTETDSKIQRTLQEAFKACTMITIAHRLNTVMACSRILVLDDGKVVEFDTPRNLMANSHSAFAKMVEAAESSLLL</sequence>
<dbReference type="InterPro" id="IPR036640">
    <property type="entry name" value="ABC1_TM_sf"/>
</dbReference>
<keyword evidence="8 12" id="KW-1133">Transmembrane helix</keyword>
<dbReference type="GO" id="GO:0005524">
    <property type="term" value="F:ATP binding"/>
    <property type="evidence" value="ECO:0007669"/>
    <property type="project" value="UniProtKB-KW"/>
</dbReference>
<dbReference type="AlphaFoldDB" id="A0A423TUT2"/>
<evidence type="ECO:0000259" key="13">
    <source>
        <dbReference type="PROSITE" id="PS50893"/>
    </source>
</evidence>
<feature type="region of interest" description="Disordered" evidence="11">
    <location>
        <begin position="273"/>
        <end position="333"/>
    </location>
</feature>
<feature type="transmembrane region" description="Helical" evidence="12">
    <location>
        <begin position="600"/>
        <end position="622"/>
    </location>
</feature>
<evidence type="ECO:0000256" key="5">
    <source>
        <dbReference type="ARBA" id="ARBA00022737"/>
    </source>
</evidence>
<evidence type="ECO:0000313" key="15">
    <source>
        <dbReference type="EMBL" id="ROT80233.1"/>
    </source>
</evidence>
<evidence type="ECO:0000256" key="3">
    <source>
        <dbReference type="ARBA" id="ARBA00022448"/>
    </source>
</evidence>
<feature type="domain" description="ABC transmembrane type-1" evidence="14">
    <location>
        <begin position="363"/>
        <end position="657"/>
    </location>
</feature>
<evidence type="ECO:0000259" key="14">
    <source>
        <dbReference type="PROSITE" id="PS50929"/>
    </source>
</evidence>
<keyword evidence="7" id="KW-0067">ATP-binding</keyword>
<dbReference type="FunFam" id="3.40.50.300:FF:000074">
    <property type="entry name" value="Multidrug resistance-associated protein 5 isoform 1"/>
    <property type="match status" value="1"/>
</dbReference>
<dbReference type="PROSITE" id="PS00211">
    <property type="entry name" value="ABC_TRANSPORTER_1"/>
    <property type="match status" value="2"/>
</dbReference>
<feature type="compositionally biased region" description="Basic and acidic residues" evidence="11">
    <location>
        <begin position="273"/>
        <end position="297"/>
    </location>
</feature>
<dbReference type="PANTHER" id="PTHR24223:SF447">
    <property type="entry name" value="MULTIDRUG RESISTANCE-ASSOCIATED PROTEIN 5"/>
    <property type="match status" value="1"/>
</dbReference>
<dbReference type="Pfam" id="PF00005">
    <property type="entry name" value="ABC_tran"/>
    <property type="match status" value="2"/>
</dbReference>
<keyword evidence="3" id="KW-0813">Transport</keyword>
<dbReference type="GO" id="GO:0016020">
    <property type="term" value="C:membrane"/>
    <property type="evidence" value="ECO:0007669"/>
    <property type="project" value="InterPro"/>
</dbReference>
<dbReference type="InterPro" id="IPR003439">
    <property type="entry name" value="ABC_transporter-like_ATP-bd"/>
</dbReference>
<dbReference type="InterPro" id="IPR011527">
    <property type="entry name" value="ABC1_TM_dom"/>
</dbReference>
<keyword evidence="6" id="KW-0547">Nucleotide-binding</keyword>
<keyword evidence="9 12" id="KW-0472">Membrane</keyword>
<dbReference type="GO" id="GO:0012505">
    <property type="term" value="C:endomembrane system"/>
    <property type="evidence" value="ECO:0007669"/>
    <property type="project" value="UniProtKB-SubCell"/>
</dbReference>
<evidence type="ECO:0000256" key="8">
    <source>
        <dbReference type="ARBA" id="ARBA00022989"/>
    </source>
</evidence>
<dbReference type="OrthoDB" id="6500128at2759"/>